<dbReference type="Gene3D" id="3.30.200.20">
    <property type="entry name" value="Phosphorylase Kinase, domain 1"/>
    <property type="match status" value="1"/>
</dbReference>
<evidence type="ECO:0000256" key="2">
    <source>
        <dbReference type="ARBA" id="ARBA00022527"/>
    </source>
</evidence>
<dbReference type="SMART" id="SM00220">
    <property type="entry name" value="S_TKc"/>
    <property type="match status" value="1"/>
</dbReference>
<dbReference type="Proteomes" id="UP000462212">
    <property type="component" value="Unassembled WGS sequence"/>
</dbReference>
<evidence type="ECO:0000313" key="10">
    <source>
        <dbReference type="EMBL" id="TVY34227.1"/>
    </source>
</evidence>
<keyword evidence="5 10" id="KW-0418">Kinase</keyword>
<keyword evidence="11" id="KW-1185">Reference proteome</keyword>
<dbReference type="PROSITE" id="PS50011">
    <property type="entry name" value="PROTEIN_KINASE_DOM"/>
    <property type="match status" value="1"/>
</dbReference>
<feature type="domain" description="Protein kinase" evidence="9">
    <location>
        <begin position="55"/>
        <end position="431"/>
    </location>
</feature>
<dbReference type="GO" id="GO:0004674">
    <property type="term" value="F:protein serine/threonine kinase activity"/>
    <property type="evidence" value="ECO:0007669"/>
    <property type="project" value="UniProtKB-KW"/>
</dbReference>
<evidence type="ECO:0000313" key="11">
    <source>
        <dbReference type="Proteomes" id="UP000462212"/>
    </source>
</evidence>
<dbReference type="GO" id="GO:0000245">
    <property type="term" value="P:spliceosomal complex assembly"/>
    <property type="evidence" value="ECO:0007669"/>
    <property type="project" value="TreeGrafter"/>
</dbReference>
<dbReference type="InterPro" id="IPR011009">
    <property type="entry name" value="Kinase-like_dom_sf"/>
</dbReference>
<comment type="caution">
    <text evidence="10">The sequence shown here is derived from an EMBL/GenBank/DDBJ whole genome shotgun (WGS) entry which is preliminary data.</text>
</comment>
<accession>A0A8H8U8C0</accession>
<organism evidence="10 11">
    <name type="scientific">Lachnellula subtilissima</name>
    <dbReference type="NCBI Taxonomy" id="602034"/>
    <lineage>
        <taxon>Eukaryota</taxon>
        <taxon>Fungi</taxon>
        <taxon>Dikarya</taxon>
        <taxon>Ascomycota</taxon>
        <taxon>Pezizomycotina</taxon>
        <taxon>Leotiomycetes</taxon>
        <taxon>Helotiales</taxon>
        <taxon>Lachnaceae</taxon>
        <taxon>Lachnellula</taxon>
    </lineage>
</organism>
<proteinExistence type="predicted"/>
<dbReference type="EC" id="2.7.11.1" evidence="1"/>
<evidence type="ECO:0000256" key="7">
    <source>
        <dbReference type="ARBA" id="ARBA00047899"/>
    </source>
</evidence>
<evidence type="ECO:0000256" key="3">
    <source>
        <dbReference type="ARBA" id="ARBA00022679"/>
    </source>
</evidence>
<evidence type="ECO:0000259" key="9">
    <source>
        <dbReference type="PROSITE" id="PS50011"/>
    </source>
</evidence>
<evidence type="ECO:0000256" key="6">
    <source>
        <dbReference type="ARBA" id="ARBA00022840"/>
    </source>
</evidence>
<evidence type="ECO:0000256" key="1">
    <source>
        <dbReference type="ARBA" id="ARBA00012513"/>
    </source>
</evidence>
<keyword evidence="3" id="KW-0808">Transferase</keyword>
<evidence type="ECO:0000256" key="4">
    <source>
        <dbReference type="ARBA" id="ARBA00022741"/>
    </source>
</evidence>
<protein>
    <recommendedName>
        <fullName evidence="1">non-specific serine/threonine protein kinase</fullName>
        <ecNumber evidence="1">2.7.11.1</ecNumber>
    </recommendedName>
</protein>
<dbReference type="AlphaFoldDB" id="A0A8H8U8C0"/>
<dbReference type="Gene3D" id="1.10.510.10">
    <property type="entry name" value="Transferase(Phosphotransferase) domain 1"/>
    <property type="match status" value="1"/>
</dbReference>
<dbReference type="PANTHER" id="PTHR47634">
    <property type="entry name" value="PROTEIN KINASE DOMAIN-CONTAINING PROTEIN-RELATED"/>
    <property type="match status" value="1"/>
</dbReference>
<keyword evidence="6" id="KW-0067">ATP-binding</keyword>
<keyword evidence="4" id="KW-0547">Nucleotide-binding</keyword>
<dbReference type="Pfam" id="PF00069">
    <property type="entry name" value="Pkinase"/>
    <property type="match status" value="1"/>
</dbReference>
<comment type="catalytic activity">
    <reaction evidence="8">
        <text>L-seryl-[protein] + ATP = O-phospho-L-seryl-[protein] + ADP + H(+)</text>
        <dbReference type="Rhea" id="RHEA:17989"/>
        <dbReference type="Rhea" id="RHEA-COMP:9863"/>
        <dbReference type="Rhea" id="RHEA-COMP:11604"/>
        <dbReference type="ChEBI" id="CHEBI:15378"/>
        <dbReference type="ChEBI" id="CHEBI:29999"/>
        <dbReference type="ChEBI" id="CHEBI:30616"/>
        <dbReference type="ChEBI" id="CHEBI:83421"/>
        <dbReference type="ChEBI" id="CHEBI:456216"/>
        <dbReference type="EC" id="2.7.11.1"/>
    </reaction>
</comment>
<sequence>MSAYKHDHDHDHDLDDAPLEHVYERGWLRDVEDREEYRPGGLHPVHIGDVFATRFRVLHKLGSGGLATVWLCRDQEYEQEQEQKQKDKYVAVKIIIADESRDTSPELRFATQESLDFGGAGGECIAVPREHFWHDGPNGRHLCLVLPVLGPRVTALWGNFEDPVRVSRDIALQVTRGLRFLHGNGICHGGWFSPDQDDSVLTFEHLSEHELIKQLGEPNREPLVTISGASPIPSGPEYIVESLDLDRLDARFLSDQISIIDFGESYDMHHPPPDLGITASFRSPELLFDNTIGVGCDIWALACTIFEIRTEKSLFENFMDDDDEVIMQMVPMLGKLPDAWWSAWEARGQWYEDDATPLVNPETGRPYMLTDSLEVLLRGSSSPLVNDSRRDKETVVGIEESKVLGGLLRGMLKYDPRERMSVEAVLEHEWFKG</sequence>
<name>A0A8H8U8C0_9HELO</name>
<evidence type="ECO:0000256" key="8">
    <source>
        <dbReference type="ARBA" id="ARBA00048679"/>
    </source>
</evidence>
<dbReference type="SUPFAM" id="SSF56112">
    <property type="entry name" value="Protein kinase-like (PK-like)"/>
    <property type="match status" value="1"/>
</dbReference>
<dbReference type="InterPro" id="IPR000719">
    <property type="entry name" value="Prot_kinase_dom"/>
</dbReference>
<dbReference type="PANTHER" id="PTHR47634:SF9">
    <property type="entry name" value="PROTEIN KINASE DOMAIN-CONTAINING PROTEIN-RELATED"/>
    <property type="match status" value="1"/>
</dbReference>
<dbReference type="EMBL" id="QGMJ01000675">
    <property type="protein sequence ID" value="TVY34227.1"/>
    <property type="molecule type" value="Genomic_DNA"/>
</dbReference>
<dbReference type="GO" id="GO:0005524">
    <property type="term" value="F:ATP binding"/>
    <property type="evidence" value="ECO:0007669"/>
    <property type="project" value="UniProtKB-KW"/>
</dbReference>
<dbReference type="OrthoDB" id="5979581at2759"/>
<reference evidence="10 11" key="1">
    <citation type="submission" date="2018-05" db="EMBL/GenBank/DDBJ databases">
        <title>Genome sequencing and assembly of the regulated plant pathogen Lachnellula willkommii and related sister species for the development of diagnostic species identification markers.</title>
        <authorList>
            <person name="Giroux E."/>
            <person name="Bilodeau G."/>
        </authorList>
    </citation>
    <scope>NUCLEOTIDE SEQUENCE [LARGE SCALE GENOMIC DNA]</scope>
    <source>
        <strain evidence="10 11">CBS 197.66</strain>
    </source>
</reference>
<gene>
    <name evidence="10" type="primary">SRPK_1</name>
    <name evidence="10" type="ORF">LSUB1_G006066</name>
</gene>
<dbReference type="InterPro" id="IPR051334">
    <property type="entry name" value="SRPK"/>
</dbReference>
<keyword evidence="2" id="KW-0723">Serine/threonine-protein kinase</keyword>
<dbReference type="GO" id="GO:0050684">
    <property type="term" value="P:regulation of mRNA processing"/>
    <property type="evidence" value="ECO:0007669"/>
    <property type="project" value="TreeGrafter"/>
</dbReference>
<comment type="catalytic activity">
    <reaction evidence="7">
        <text>L-threonyl-[protein] + ATP = O-phospho-L-threonyl-[protein] + ADP + H(+)</text>
        <dbReference type="Rhea" id="RHEA:46608"/>
        <dbReference type="Rhea" id="RHEA-COMP:11060"/>
        <dbReference type="Rhea" id="RHEA-COMP:11605"/>
        <dbReference type="ChEBI" id="CHEBI:15378"/>
        <dbReference type="ChEBI" id="CHEBI:30013"/>
        <dbReference type="ChEBI" id="CHEBI:30616"/>
        <dbReference type="ChEBI" id="CHEBI:61977"/>
        <dbReference type="ChEBI" id="CHEBI:456216"/>
        <dbReference type="EC" id="2.7.11.1"/>
    </reaction>
</comment>
<evidence type="ECO:0000256" key="5">
    <source>
        <dbReference type="ARBA" id="ARBA00022777"/>
    </source>
</evidence>